<name>A0A0E3Z640_9ABAC</name>
<accession>A0A0E3Z640</accession>
<proteinExistence type="predicted"/>
<dbReference type="EMBL" id="KP752043">
    <property type="protein sequence ID" value="AKC91721.1"/>
    <property type="molecule type" value="Genomic_DNA"/>
</dbReference>
<evidence type="ECO:0000313" key="2">
    <source>
        <dbReference type="Proteomes" id="UP000201190"/>
    </source>
</evidence>
<dbReference type="Proteomes" id="UP000201190">
    <property type="component" value="Segment"/>
</dbReference>
<organism evidence="1 2">
    <name type="scientific">Lambdina fiscellaria nucleopolyhedrovirus</name>
    <dbReference type="NCBI Taxonomy" id="1642929"/>
    <lineage>
        <taxon>Viruses</taxon>
        <taxon>Viruses incertae sedis</taxon>
        <taxon>Naldaviricetes</taxon>
        <taxon>Lefavirales</taxon>
        <taxon>Baculoviridae</taxon>
        <taxon>Alphabaculovirus</taxon>
        <taxon>Alphabaculovirus lafiscellariae</taxon>
    </lineage>
</organism>
<dbReference type="RefSeq" id="YP_009133304.1">
    <property type="nucleotide sequence ID" value="NC_026922.1"/>
</dbReference>
<dbReference type="KEGG" id="vg:24170925"/>
<protein>
    <submittedName>
        <fullName evidence="1">Uncharacterized protein</fullName>
    </submittedName>
</protein>
<evidence type="ECO:0000313" key="1">
    <source>
        <dbReference type="EMBL" id="AKC91721.1"/>
    </source>
</evidence>
<dbReference type="GeneID" id="24170925"/>
<sequence length="70" mass="8244">MDLNIYFFAFESNVHARAHINVSKNLIVKRIIKHGVAAHVRCRRRRHCHETAFGRENFGIRRNCLIAQTE</sequence>
<keyword evidence="2" id="KW-1185">Reference proteome</keyword>
<reference evidence="1 2" key="1">
    <citation type="journal article" date="2015" name="Genome Announc.">
        <title>Genome Sequence of an Alphabaculovirus Isolated from the Oak Looper, Lambdina fiscellaria, Contains a Putative 2-Kilobase-Pair Transposable Element Encoding a Transposase and a FLYWCH Domain-Containing Protein.</title>
        <authorList>
            <person name="Rohrmann G.F."/>
            <person name="Erlandson M.A."/>
            <person name="Theilmann D.A."/>
        </authorList>
    </citation>
    <scope>NUCLEOTIDE SEQUENCE [LARGE SCALE GENOMIC DNA]</scope>
    <source>
        <strain evidence="1">GR15</strain>
    </source>
</reference>